<organism evidence="2 3">
    <name type="scientific">Eptatretus burgeri</name>
    <name type="common">Inshore hagfish</name>
    <dbReference type="NCBI Taxonomy" id="7764"/>
    <lineage>
        <taxon>Eukaryota</taxon>
        <taxon>Metazoa</taxon>
        <taxon>Chordata</taxon>
        <taxon>Craniata</taxon>
        <taxon>Vertebrata</taxon>
        <taxon>Cyclostomata</taxon>
        <taxon>Myxini</taxon>
        <taxon>Myxiniformes</taxon>
        <taxon>Myxinidae</taxon>
        <taxon>Eptatretinae</taxon>
        <taxon>Eptatretus</taxon>
    </lineage>
</organism>
<dbReference type="Proteomes" id="UP000694388">
    <property type="component" value="Unplaced"/>
</dbReference>
<protein>
    <submittedName>
        <fullName evidence="2">Uncharacterized protein</fullName>
    </submittedName>
</protein>
<keyword evidence="3" id="KW-1185">Reference proteome</keyword>
<feature type="coiled-coil region" evidence="1">
    <location>
        <begin position="16"/>
        <end position="232"/>
    </location>
</feature>
<sequence length="348" mass="40200">MDEHECNEPEKPDHETVHVQKEVRQLKEQLGQAREEVKSLQQSLVTTRQEAVSASAELNQEVARLCAALQDKEEIIRQFKYGRQGLEELETSPLTEKQTEAQVARLQASLKAAESHCRELSDELTRLKEEHFHCSSETRKLREITQRAESEMEMAKNKAGHLSEFLSRYKEQLSETRSNMLSSENRLTEEVNRRKQETFKHQEENKSLQLENQKLKEEVMELEVKLLQLGVDRVQDSVSPLYQDRLDSSTVQRSSKTDTKRLEEHLLQQNAEARSVEAKSNGTQGIHRSVATSPIPVQPLSASFLLDDDFLNTLFPGIFSDKLKWEEEEGIREKELERILNSHISKLQ</sequence>
<accession>A0A8C4RAR5</accession>
<name>A0A8C4RAR5_EPTBU</name>
<evidence type="ECO:0000313" key="2">
    <source>
        <dbReference type="Ensembl" id="ENSEBUP00000026868.1"/>
    </source>
</evidence>
<reference evidence="2" key="1">
    <citation type="submission" date="2025-08" db="UniProtKB">
        <authorList>
            <consortium name="Ensembl"/>
        </authorList>
    </citation>
    <scope>IDENTIFICATION</scope>
</reference>
<dbReference type="AlphaFoldDB" id="A0A8C4RAR5"/>
<keyword evidence="1" id="KW-0175">Coiled coil</keyword>
<evidence type="ECO:0000313" key="3">
    <source>
        <dbReference type="Proteomes" id="UP000694388"/>
    </source>
</evidence>
<dbReference type="Ensembl" id="ENSEBUT00000027444.1">
    <property type="protein sequence ID" value="ENSEBUP00000026868.1"/>
    <property type="gene ID" value="ENSEBUG00000016538.1"/>
</dbReference>
<proteinExistence type="predicted"/>
<reference evidence="2" key="2">
    <citation type="submission" date="2025-09" db="UniProtKB">
        <authorList>
            <consortium name="Ensembl"/>
        </authorList>
    </citation>
    <scope>IDENTIFICATION</scope>
</reference>
<evidence type="ECO:0000256" key="1">
    <source>
        <dbReference type="SAM" id="Coils"/>
    </source>
</evidence>